<evidence type="ECO:0000313" key="2">
    <source>
        <dbReference type="EMBL" id="KAH6600705.1"/>
    </source>
</evidence>
<sequence>MVSSTTPRLNHSQRDPSTQNIHSSSITNTSYSSSHSRSSICSQSSQGLANGNGSSNRTQRRSHSRCNSIGCGSARSPSFTPPCVYPIDQPYSGFTTVPHKLRRELHLRLQDQLALETPWTLLQEQQNVQQSQYQHQQQPSRDADWRDPSDIPSTVLDNNTQTASRSKNGVSLGDESDRQRVILNQIQQLHMNIASRAAAIDMLFSQSDQIMKPEPSESISRLMQLRPDMYISDFNPDDLHLLKVITSVRLDGLAPAAE</sequence>
<feature type="compositionally biased region" description="Low complexity" evidence="1">
    <location>
        <begin position="17"/>
        <end position="46"/>
    </location>
</feature>
<evidence type="ECO:0000313" key="3">
    <source>
        <dbReference type="Proteomes" id="UP001648503"/>
    </source>
</evidence>
<comment type="caution">
    <text evidence="2">The sequence shown here is derived from an EMBL/GenBank/DDBJ whole genome shotgun (WGS) entry which is preliminary data.</text>
</comment>
<accession>A0ABQ8FMD5</accession>
<gene>
    <name evidence="2" type="ORF">BASA50_002089</name>
</gene>
<feature type="compositionally biased region" description="Polar residues" evidence="1">
    <location>
        <begin position="47"/>
        <end position="57"/>
    </location>
</feature>
<name>A0ABQ8FMD5_9FUNG</name>
<proteinExistence type="predicted"/>
<evidence type="ECO:0000256" key="1">
    <source>
        <dbReference type="SAM" id="MobiDB-lite"/>
    </source>
</evidence>
<dbReference type="EMBL" id="JAFCIX010000028">
    <property type="protein sequence ID" value="KAH6600705.1"/>
    <property type="molecule type" value="Genomic_DNA"/>
</dbReference>
<feature type="region of interest" description="Disordered" evidence="1">
    <location>
        <begin position="130"/>
        <end position="174"/>
    </location>
</feature>
<keyword evidence="3" id="KW-1185">Reference proteome</keyword>
<dbReference type="Proteomes" id="UP001648503">
    <property type="component" value="Unassembled WGS sequence"/>
</dbReference>
<reference evidence="2 3" key="1">
    <citation type="submission" date="2021-02" db="EMBL/GenBank/DDBJ databases">
        <title>Variation within the Batrachochytrium salamandrivorans European outbreak.</title>
        <authorList>
            <person name="Kelly M."/>
            <person name="Pasmans F."/>
            <person name="Shea T.P."/>
            <person name="Munoz J.F."/>
            <person name="Carranza S."/>
            <person name="Cuomo C.A."/>
            <person name="Martel A."/>
        </authorList>
    </citation>
    <scope>NUCLEOTIDE SEQUENCE [LARGE SCALE GENOMIC DNA]</scope>
    <source>
        <strain evidence="2 3">AMFP18/2</strain>
    </source>
</reference>
<protein>
    <submittedName>
        <fullName evidence="2">Uncharacterized protein</fullName>
    </submittedName>
</protein>
<organism evidence="2 3">
    <name type="scientific">Batrachochytrium salamandrivorans</name>
    <dbReference type="NCBI Taxonomy" id="1357716"/>
    <lineage>
        <taxon>Eukaryota</taxon>
        <taxon>Fungi</taxon>
        <taxon>Fungi incertae sedis</taxon>
        <taxon>Chytridiomycota</taxon>
        <taxon>Chytridiomycota incertae sedis</taxon>
        <taxon>Chytridiomycetes</taxon>
        <taxon>Rhizophydiales</taxon>
        <taxon>Rhizophydiales incertae sedis</taxon>
        <taxon>Batrachochytrium</taxon>
    </lineage>
</organism>
<feature type="compositionally biased region" description="Polar residues" evidence="1">
    <location>
        <begin position="1"/>
        <end position="10"/>
    </location>
</feature>
<feature type="region of interest" description="Disordered" evidence="1">
    <location>
        <begin position="1"/>
        <end position="72"/>
    </location>
</feature>
<feature type="compositionally biased region" description="Polar residues" evidence="1">
    <location>
        <begin position="151"/>
        <end position="169"/>
    </location>
</feature>